<evidence type="ECO:0000259" key="4">
    <source>
        <dbReference type="Pfam" id="PF07804"/>
    </source>
</evidence>
<proteinExistence type="inferred from homology"/>
<dbReference type="OrthoDB" id="9805913at2"/>
<accession>A0A2S9K0F0</accession>
<dbReference type="GO" id="GO:0005829">
    <property type="term" value="C:cytosol"/>
    <property type="evidence" value="ECO:0007669"/>
    <property type="project" value="TreeGrafter"/>
</dbReference>
<keyword evidence="2" id="KW-0808">Transferase</keyword>
<feature type="domain" description="HipA-like C-terminal" evidence="4">
    <location>
        <begin position="190"/>
        <end position="399"/>
    </location>
</feature>
<evidence type="ECO:0000256" key="1">
    <source>
        <dbReference type="ARBA" id="ARBA00010164"/>
    </source>
</evidence>
<evidence type="ECO:0000256" key="2">
    <source>
        <dbReference type="ARBA" id="ARBA00022679"/>
    </source>
</evidence>
<comment type="similarity">
    <text evidence="1">Belongs to the HipA Ser/Thr kinase family.</text>
</comment>
<organism evidence="5 6">
    <name type="scientific">Malikia granosa</name>
    <dbReference type="NCBI Taxonomy" id="263067"/>
    <lineage>
        <taxon>Bacteria</taxon>
        <taxon>Pseudomonadati</taxon>
        <taxon>Pseudomonadota</taxon>
        <taxon>Betaproteobacteria</taxon>
        <taxon>Burkholderiales</taxon>
        <taxon>Comamonadaceae</taxon>
        <taxon>Malikia</taxon>
    </lineage>
</organism>
<dbReference type="AlphaFoldDB" id="A0A2S9K0F0"/>
<dbReference type="RefSeq" id="WP_105749733.1">
    <property type="nucleotide sequence ID" value="NZ_PVLQ01000117.1"/>
</dbReference>
<dbReference type="InterPro" id="IPR012893">
    <property type="entry name" value="HipA-like_C"/>
</dbReference>
<dbReference type="GO" id="GO:0004674">
    <property type="term" value="F:protein serine/threonine kinase activity"/>
    <property type="evidence" value="ECO:0007669"/>
    <property type="project" value="TreeGrafter"/>
</dbReference>
<reference evidence="5 6" key="1">
    <citation type="submission" date="2018-03" db="EMBL/GenBank/DDBJ databases">
        <title>Comparative genomics illustrates the genes involved in a hyperalkaliphilic mechanisms of Serpentinomonas isolated from highly-alkaline calcium-rich serpentinized springs.</title>
        <authorList>
            <person name="Suzuki S."/>
            <person name="Ishii S."/>
            <person name="Walworth N."/>
            <person name="Bird L."/>
            <person name="Kuenen J.G."/>
            <person name="Nealson K.H."/>
        </authorList>
    </citation>
    <scope>NUCLEOTIDE SEQUENCE [LARGE SCALE GENOMIC DNA]</scope>
    <source>
        <strain evidence="5 6">P1</strain>
    </source>
</reference>
<keyword evidence="3" id="KW-0418">Kinase</keyword>
<sequence>MNENKPARRTRPAATRVELDLFLGESAIALGKLVYVKDGAREFSQFAYSDSWIRDPQCFDISTDLERHLGYQVCKPRGKEDSRFFMALADTEPDSWGRRVIARAHAKRRKHDASLGALSELDYLAAVDDFSRIGALRLRHGGGDYLRSAAAGERSTPPLLELGAILEASQRLELSQETAEDLRYLQGKGTSLGGMRPKCTLLDHDGSLALGKFPSVQDSRAVTRGEVLALRLASLAGIEAAAARIERINGTPVAIVRRFDRTRTGGRIPYLSGASWLQASRHEEHSYTEVVDQMRARCQDYLADARQLWRRLVFNHLVTNVDDHLQNIGFLYCGRNSWRLSPAFDVNPFPDKDRESKTWLSEDTGPIVSVEQLLEQAARFELGAAQAKAVLAEVVGAVLRWQEVAVSAEVGLKPHELDDFAPAFEHLDMEEARRLVA</sequence>
<dbReference type="EMBL" id="PVLQ01000117">
    <property type="protein sequence ID" value="PRD63928.1"/>
    <property type="molecule type" value="Genomic_DNA"/>
</dbReference>
<dbReference type="PANTHER" id="PTHR37419:SF8">
    <property type="entry name" value="TOXIN YJJJ"/>
    <property type="match status" value="1"/>
</dbReference>
<evidence type="ECO:0000313" key="6">
    <source>
        <dbReference type="Proteomes" id="UP000238589"/>
    </source>
</evidence>
<dbReference type="InterPro" id="IPR052028">
    <property type="entry name" value="HipA_Ser/Thr_kinase"/>
</dbReference>
<dbReference type="Pfam" id="PF07804">
    <property type="entry name" value="HipA_C"/>
    <property type="match status" value="1"/>
</dbReference>
<dbReference type="PANTHER" id="PTHR37419">
    <property type="entry name" value="SERINE/THREONINE-PROTEIN KINASE TOXIN HIPA"/>
    <property type="match status" value="1"/>
</dbReference>
<gene>
    <name evidence="5" type="ORF">C6P64_17045</name>
</gene>
<evidence type="ECO:0000313" key="5">
    <source>
        <dbReference type="EMBL" id="PRD63928.1"/>
    </source>
</evidence>
<keyword evidence="6" id="KW-1185">Reference proteome</keyword>
<dbReference type="Gene3D" id="1.10.1070.20">
    <property type="match status" value="1"/>
</dbReference>
<evidence type="ECO:0000256" key="3">
    <source>
        <dbReference type="ARBA" id="ARBA00022777"/>
    </source>
</evidence>
<protein>
    <submittedName>
        <fullName evidence="5">Type II toxin-antitoxin system HipA family toxin</fullName>
    </submittedName>
</protein>
<dbReference type="Proteomes" id="UP000238589">
    <property type="component" value="Unassembled WGS sequence"/>
</dbReference>
<comment type="caution">
    <text evidence="5">The sequence shown here is derived from an EMBL/GenBank/DDBJ whole genome shotgun (WGS) entry which is preliminary data.</text>
</comment>
<name>A0A2S9K0F0_9BURK</name>